<evidence type="ECO:0000313" key="9">
    <source>
        <dbReference type="Proteomes" id="UP000215453"/>
    </source>
</evidence>
<gene>
    <name evidence="8" type="ORF">ZT1A5_G6457</name>
</gene>
<dbReference type="InterPro" id="IPR010451">
    <property type="entry name" value="Acetoacetate_decarboxylase"/>
</dbReference>
<evidence type="ECO:0000259" key="7">
    <source>
        <dbReference type="Pfam" id="PF01494"/>
    </source>
</evidence>
<dbReference type="GO" id="GO:0071949">
    <property type="term" value="F:FAD binding"/>
    <property type="evidence" value="ECO:0007669"/>
    <property type="project" value="InterPro"/>
</dbReference>
<dbReference type="InterPro" id="IPR002938">
    <property type="entry name" value="FAD-bd"/>
</dbReference>
<dbReference type="PRINTS" id="PR00420">
    <property type="entry name" value="RNGMNOXGNASE"/>
</dbReference>
<dbReference type="Gene3D" id="3.50.50.60">
    <property type="entry name" value="FAD/NAD(P)-binding domain"/>
    <property type="match status" value="1"/>
</dbReference>
<reference evidence="8 9" key="1">
    <citation type="submission" date="2016-10" db="EMBL/GenBank/DDBJ databases">
        <authorList>
            <person name="Varghese N."/>
        </authorList>
    </citation>
    <scope>NUCLEOTIDE SEQUENCE [LARGE SCALE GENOMIC DNA]</scope>
</reference>
<accession>A0A1Y6LL48</accession>
<dbReference type="InterPro" id="IPR023375">
    <property type="entry name" value="ADC_dom_sf"/>
</dbReference>
<feature type="compositionally biased region" description="Pro residues" evidence="6">
    <location>
        <begin position="599"/>
        <end position="616"/>
    </location>
</feature>
<dbReference type="SUPFAM" id="SSF51905">
    <property type="entry name" value="FAD/NAD(P)-binding domain"/>
    <property type="match status" value="1"/>
</dbReference>
<dbReference type="EMBL" id="LT882681">
    <property type="protein sequence ID" value="SMY25015.1"/>
    <property type="molecule type" value="Genomic_DNA"/>
</dbReference>
<dbReference type="SUPFAM" id="SSF160104">
    <property type="entry name" value="Acetoacetate decarboxylase-like"/>
    <property type="match status" value="1"/>
</dbReference>
<comment type="similarity">
    <text evidence="1">Belongs to the paxM FAD-dependent monooxygenase family.</text>
</comment>
<organism evidence="8 9">
    <name type="scientific">Zymoseptoria tritici ST99CH_1A5</name>
    <dbReference type="NCBI Taxonomy" id="1276529"/>
    <lineage>
        <taxon>Eukaryota</taxon>
        <taxon>Fungi</taxon>
        <taxon>Dikarya</taxon>
        <taxon>Ascomycota</taxon>
        <taxon>Pezizomycotina</taxon>
        <taxon>Dothideomycetes</taxon>
        <taxon>Dothideomycetidae</taxon>
        <taxon>Mycosphaerellales</taxon>
        <taxon>Mycosphaerellaceae</taxon>
        <taxon>Zymoseptoria</taxon>
    </lineage>
</organism>
<evidence type="ECO:0000256" key="1">
    <source>
        <dbReference type="ARBA" id="ARBA00007992"/>
    </source>
</evidence>
<dbReference type="SUPFAM" id="SSF54373">
    <property type="entry name" value="FAD-linked reductases, C-terminal domain"/>
    <property type="match status" value="1"/>
</dbReference>
<feature type="domain" description="FAD-binding" evidence="7">
    <location>
        <begin position="18"/>
        <end position="377"/>
    </location>
</feature>
<dbReference type="GO" id="GO:0016829">
    <property type="term" value="F:lyase activity"/>
    <property type="evidence" value="ECO:0007669"/>
    <property type="project" value="InterPro"/>
</dbReference>
<evidence type="ECO:0000313" key="8">
    <source>
        <dbReference type="EMBL" id="SMY25015.1"/>
    </source>
</evidence>
<dbReference type="Pfam" id="PF06314">
    <property type="entry name" value="ADC"/>
    <property type="match status" value="1"/>
</dbReference>
<evidence type="ECO:0000256" key="4">
    <source>
        <dbReference type="ARBA" id="ARBA00023002"/>
    </source>
</evidence>
<dbReference type="Proteomes" id="UP000215453">
    <property type="component" value="Chromosome 6"/>
</dbReference>
<dbReference type="Gene3D" id="2.40.400.10">
    <property type="entry name" value="Acetoacetate decarboxylase-like"/>
    <property type="match status" value="1"/>
</dbReference>
<feature type="region of interest" description="Disordered" evidence="6">
    <location>
        <begin position="594"/>
        <end position="622"/>
    </location>
</feature>
<dbReference type="GO" id="GO:0004497">
    <property type="term" value="F:monooxygenase activity"/>
    <property type="evidence" value="ECO:0007669"/>
    <property type="project" value="UniProtKB-KW"/>
</dbReference>
<dbReference type="PANTHER" id="PTHR13789:SF261">
    <property type="entry name" value="HYDROXYLASE, PUTATIVE (AFU_ORTHOLOGUE AFUA_7G00590)-RELATED"/>
    <property type="match status" value="1"/>
</dbReference>
<evidence type="ECO:0000256" key="6">
    <source>
        <dbReference type="SAM" id="MobiDB-lite"/>
    </source>
</evidence>
<dbReference type="InterPro" id="IPR050493">
    <property type="entry name" value="FAD-dep_Monooxygenase_BioMet"/>
</dbReference>
<proteinExistence type="inferred from homology"/>
<keyword evidence="5" id="KW-0503">Monooxygenase</keyword>
<dbReference type="Pfam" id="PF01494">
    <property type="entry name" value="FAD_binding_3"/>
    <property type="match status" value="1"/>
</dbReference>
<sequence>MGGIHDDQPDAESKPLHILIAGAGIGGLTAAIALRQQGHHVEIFEQSKLSQETGAAIHLATNCNGLLRRLGFMAEDIGGVECTNVVEYLPHNGQVKYQVPVKKLGASLWAHPWYLVHRAHLHTALWEMAVNPDGKGPPAKLHLATRVQRIDAANGTIVLTDGTEFQGDLVIGADGVHSKTRASISGGDLKAFDSGKSAFRFMVPTQKLESDPKTAPLVKPGALSMWIGDDRRVIMYPCLNNTMMNFVLIHPSVESQADVGDEAGWQQTGSKDRMLAIYQSFHESVRAVIEKAEEDIKVWKLLDMDKMPTFVHERLGLLGDAAHPFLPHQGQGGGQAIEDAIALATLLPLGTSRQDIPERLSLYNECRYERSHKIQDFTRTAGKDAAELAAEGKKLDMMEYQKYNFGHDAYDFARGKLRALLNSKEKTLRFRSPLGFGASPGPRRPLGMSNIPLLQQANLETFQTLFVRFKSSRTYLENLLPPNFAFTRPGTLATASISCTTLDGMAWLARGGYSHCGLYIHGIYFTQHDGSKVYGSYLAVLFENSADPIITGRDELGMPKIYCDIDAGIVGNNASVSLAWRGTRFCQFNISGLATPQPTSSPPEPAPQTPPSPPPESGHFWHRYIPSVGEPGNADADYIVFNPHSDSSTQGDATSTTTLASKNASLAFDKGNWKTLPTLYHVATGLSEMPIYGIEEARFVKGVGVDDFSGARRIE</sequence>
<evidence type="ECO:0000256" key="3">
    <source>
        <dbReference type="ARBA" id="ARBA00022827"/>
    </source>
</evidence>
<name>A0A1Y6LL48_ZYMTR</name>
<dbReference type="InterPro" id="IPR036188">
    <property type="entry name" value="FAD/NAD-bd_sf"/>
</dbReference>
<keyword evidence="4" id="KW-0560">Oxidoreductase</keyword>
<dbReference type="AlphaFoldDB" id="A0A1Y6LL48"/>
<protein>
    <recommendedName>
        <fullName evidence="7">FAD-binding domain-containing protein</fullName>
    </recommendedName>
</protein>
<keyword evidence="3" id="KW-0274">FAD</keyword>
<evidence type="ECO:0000256" key="5">
    <source>
        <dbReference type="ARBA" id="ARBA00023033"/>
    </source>
</evidence>
<dbReference type="PANTHER" id="PTHR13789">
    <property type="entry name" value="MONOOXYGENASE"/>
    <property type="match status" value="1"/>
</dbReference>
<keyword evidence="2" id="KW-0285">Flavoprotein</keyword>
<evidence type="ECO:0000256" key="2">
    <source>
        <dbReference type="ARBA" id="ARBA00022630"/>
    </source>
</evidence>